<dbReference type="GO" id="GO:0005829">
    <property type="term" value="C:cytosol"/>
    <property type="evidence" value="ECO:0007669"/>
    <property type="project" value="TreeGrafter"/>
</dbReference>
<name>A0A1G9VQE2_9FIRM</name>
<dbReference type="Proteomes" id="UP000214880">
    <property type="component" value="Unassembled WGS sequence"/>
</dbReference>
<dbReference type="OrthoDB" id="9787476at2"/>
<keyword evidence="6 10" id="KW-0378">Hydrolase</keyword>
<dbReference type="GO" id="GO:0019677">
    <property type="term" value="P:NAD+ catabolic process"/>
    <property type="evidence" value="ECO:0007669"/>
    <property type="project" value="TreeGrafter"/>
</dbReference>
<dbReference type="NCBIfam" id="NF001299">
    <property type="entry name" value="PRK00241.1"/>
    <property type="match status" value="1"/>
</dbReference>
<evidence type="ECO:0000256" key="3">
    <source>
        <dbReference type="ARBA" id="ARBA00009595"/>
    </source>
</evidence>
<dbReference type="InterPro" id="IPR015375">
    <property type="entry name" value="NADH_PPase-like_N"/>
</dbReference>
<evidence type="ECO:0000256" key="4">
    <source>
        <dbReference type="ARBA" id="ARBA00012381"/>
    </source>
</evidence>
<dbReference type="InterPro" id="IPR000086">
    <property type="entry name" value="NUDIX_hydrolase_dom"/>
</dbReference>
<comment type="catalytic activity">
    <reaction evidence="9">
        <text>a 5'-end NAD(+)-phospho-ribonucleoside in mRNA + H2O = a 5'-end phospho-adenosine-phospho-ribonucleoside in mRNA + beta-nicotinamide D-ribonucleotide + 2 H(+)</text>
        <dbReference type="Rhea" id="RHEA:60876"/>
        <dbReference type="Rhea" id="RHEA-COMP:15698"/>
        <dbReference type="Rhea" id="RHEA-COMP:15719"/>
        <dbReference type="ChEBI" id="CHEBI:14649"/>
        <dbReference type="ChEBI" id="CHEBI:15377"/>
        <dbReference type="ChEBI" id="CHEBI:15378"/>
        <dbReference type="ChEBI" id="CHEBI:144029"/>
        <dbReference type="ChEBI" id="CHEBI:144051"/>
    </reaction>
    <physiologicalReaction direction="left-to-right" evidence="9">
        <dbReference type="Rhea" id="RHEA:60877"/>
    </physiologicalReaction>
</comment>
<keyword evidence="5" id="KW-0479">Metal-binding</keyword>
<dbReference type="AlphaFoldDB" id="A0A1G9VQE2"/>
<evidence type="ECO:0000256" key="9">
    <source>
        <dbReference type="ARBA" id="ARBA00023679"/>
    </source>
</evidence>
<evidence type="ECO:0000256" key="2">
    <source>
        <dbReference type="ARBA" id="ARBA00001947"/>
    </source>
</evidence>
<dbReference type="PANTHER" id="PTHR42904">
    <property type="entry name" value="NUDIX HYDROLASE, NUDC SUBFAMILY"/>
    <property type="match status" value="1"/>
</dbReference>
<evidence type="ECO:0000256" key="1">
    <source>
        <dbReference type="ARBA" id="ARBA00001946"/>
    </source>
</evidence>
<dbReference type="SUPFAM" id="SSF55811">
    <property type="entry name" value="Nudix"/>
    <property type="match status" value="2"/>
</dbReference>
<gene>
    <name evidence="12" type="ORF">SAMN04488502_1076</name>
</gene>
<dbReference type="EC" id="3.6.1.22" evidence="4"/>
<evidence type="ECO:0000256" key="5">
    <source>
        <dbReference type="ARBA" id="ARBA00022723"/>
    </source>
</evidence>
<comment type="cofactor">
    <cofactor evidence="1">
        <name>Mg(2+)</name>
        <dbReference type="ChEBI" id="CHEBI:18420"/>
    </cofactor>
</comment>
<dbReference type="RefSeq" id="WP_092073969.1">
    <property type="nucleotide sequence ID" value="NZ_FNHB01000007.1"/>
</dbReference>
<evidence type="ECO:0000256" key="6">
    <source>
        <dbReference type="ARBA" id="ARBA00022801"/>
    </source>
</evidence>
<dbReference type="InterPro" id="IPR020084">
    <property type="entry name" value="NUDIX_hydrolase_CS"/>
</dbReference>
<dbReference type="Gene3D" id="3.90.79.20">
    <property type="match status" value="1"/>
</dbReference>
<comment type="cofactor">
    <cofactor evidence="2">
        <name>Zn(2+)</name>
        <dbReference type="ChEBI" id="CHEBI:29105"/>
    </cofactor>
</comment>
<dbReference type="PANTHER" id="PTHR42904:SF6">
    <property type="entry name" value="NAD-CAPPED RNA HYDROLASE NUDT12"/>
    <property type="match status" value="1"/>
</dbReference>
<dbReference type="InterPro" id="IPR050241">
    <property type="entry name" value="NAD-cap_RNA_hydrolase_NudC"/>
</dbReference>
<keyword evidence="13" id="KW-1185">Reference proteome</keyword>
<dbReference type="Pfam" id="PF09297">
    <property type="entry name" value="Zn_ribbon_NUD"/>
    <property type="match status" value="1"/>
</dbReference>
<evidence type="ECO:0000313" key="12">
    <source>
        <dbReference type="EMBL" id="SDM74313.1"/>
    </source>
</evidence>
<dbReference type="CDD" id="cd03429">
    <property type="entry name" value="NUDIX_NADH_pyrophosphatase_Nudt13"/>
    <property type="match status" value="1"/>
</dbReference>
<dbReference type="InterPro" id="IPR015797">
    <property type="entry name" value="NUDIX_hydrolase-like_dom_sf"/>
</dbReference>
<dbReference type="Pfam" id="PF00293">
    <property type="entry name" value="NUDIX"/>
    <property type="match status" value="1"/>
</dbReference>
<dbReference type="EMBL" id="FNHB01000007">
    <property type="protein sequence ID" value="SDM74313.1"/>
    <property type="molecule type" value="Genomic_DNA"/>
</dbReference>
<dbReference type="InterPro" id="IPR015376">
    <property type="entry name" value="Znr_NADH_PPase"/>
</dbReference>
<dbReference type="GO" id="GO:0046872">
    <property type="term" value="F:metal ion binding"/>
    <property type="evidence" value="ECO:0007669"/>
    <property type="project" value="UniProtKB-KW"/>
</dbReference>
<evidence type="ECO:0000256" key="7">
    <source>
        <dbReference type="ARBA" id="ARBA00022842"/>
    </source>
</evidence>
<dbReference type="InterPro" id="IPR020476">
    <property type="entry name" value="Nudix_hydrolase"/>
</dbReference>
<evidence type="ECO:0000256" key="8">
    <source>
        <dbReference type="ARBA" id="ARBA00023027"/>
    </source>
</evidence>
<dbReference type="PROSITE" id="PS51462">
    <property type="entry name" value="NUDIX"/>
    <property type="match status" value="1"/>
</dbReference>
<organism evidence="12 13">
    <name type="scientific">Dendrosporobacter quercicolus</name>
    <dbReference type="NCBI Taxonomy" id="146817"/>
    <lineage>
        <taxon>Bacteria</taxon>
        <taxon>Bacillati</taxon>
        <taxon>Bacillota</taxon>
        <taxon>Negativicutes</taxon>
        <taxon>Selenomonadales</taxon>
        <taxon>Sporomusaceae</taxon>
        <taxon>Dendrosporobacter</taxon>
    </lineage>
</organism>
<accession>A0A1G9VQE2</accession>
<protein>
    <recommendedName>
        <fullName evidence="4">NAD(+) diphosphatase</fullName>
        <ecNumber evidence="4">3.6.1.22</ecNumber>
    </recommendedName>
</protein>
<evidence type="ECO:0000259" key="11">
    <source>
        <dbReference type="PROSITE" id="PS51462"/>
    </source>
</evidence>
<dbReference type="InterPro" id="IPR049734">
    <property type="entry name" value="NudC-like_C"/>
</dbReference>
<keyword evidence="7" id="KW-0460">Magnesium</keyword>
<dbReference type="GO" id="GO:0035529">
    <property type="term" value="F:NADH pyrophosphatase activity"/>
    <property type="evidence" value="ECO:0007669"/>
    <property type="project" value="TreeGrafter"/>
</dbReference>
<reference evidence="12 13" key="1">
    <citation type="submission" date="2016-10" db="EMBL/GenBank/DDBJ databases">
        <authorList>
            <person name="de Groot N.N."/>
        </authorList>
    </citation>
    <scope>NUCLEOTIDE SEQUENCE [LARGE SCALE GENOMIC DNA]</scope>
    <source>
        <strain evidence="12 13">DSM 1736</strain>
    </source>
</reference>
<keyword evidence="8" id="KW-0520">NAD</keyword>
<dbReference type="PRINTS" id="PR00502">
    <property type="entry name" value="NUDIXFAMILY"/>
</dbReference>
<dbReference type="Pfam" id="PF09296">
    <property type="entry name" value="NUDIX-like"/>
    <property type="match status" value="1"/>
</dbReference>
<dbReference type="Gene3D" id="3.90.79.10">
    <property type="entry name" value="Nucleoside Triphosphate Pyrophosphohydrolase"/>
    <property type="match status" value="1"/>
</dbReference>
<evidence type="ECO:0000256" key="10">
    <source>
        <dbReference type="RuleBase" id="RU003476"/>
    </source>
</evidence>
<feature type="domain" description="Nudix hydrolase" evidence="11">
    <location>
        <begin position="144"/>
        <end position="268"/>
    </location>
</feature>
<dbReference type="PROSITE" id="PS00893">
    <property type="entry name" value="NUDIX_BOX"/>
    <property type="match status" value="1"/>
</dbReference>
<dbReference type="STRING" id="146817.SAMN04488502_1076"/>
<proteinExistence type="inferred from homology"/>
<sequence length="285" mass="32291">MNDNNAVKAPEPDDKKNAYLLLFYKDEILVEVQNGGWRIPALGAVPLSRTEAAAQYIGEWAGKRYYGANINEKPEFPGLTFVRLKQLSQHTLKEYWPVAFRAYHLLNWLKNNRFCGRCGQAMQLVVQGQEQSLNCTSCSNIVYPRISPAIIVAVFKEDQILLAHASRFPPGRYSVIAGFVEPGETMENCVRRELREEVGLEVDNIQYFGSQPWPFPDSLMIAFTANYVSGQIAVDHSEILTADWFSAHTLPEIPEKGTISRQLIDWFLHQQQPPGQIGTNHHSQD</sequence>
<comment type="similarity">
    <text evidence="3">Belongs to the Nudix hydrolase family. NudC subfamily.</text>
</comment>
<dbReference type="GO" id="GO:0006742">
    <property type="term" value="P:NADP+ catabolic process"/>
    <property type="evidence" value="ECO:0007669"/>
    <property type="project" value="TreeGrafter"/>
</dbReference>
<evidence type="ECO:0000313" key="13">
    <source>
        <dbReference type="Proteomes" id="UP000214880"/>
    </source>
</evidence>